<protein>
    <recommendedName>
        <fullName evidence="4 9">Carbonic anhydrase</fullName>
        <ecNumber evidence="4 9">4.2.1.1</ecNumber>
    </recommendedName>
</protein>
<dbReference type="PANTHER" id="PTHR18952">
    <property type="entry name" value="CARBONIC ANHYDRASE"/>
    <property type="match status" value="1"/>
</dbReference>
<sequence length="271" mass="28978">MLLNALLLASTASATCLHGLSKFKRQEPADGSVPISNFGYTGLQGPFNWASLGPENEACKIGKNQSPINIDASISKASEAPVVTIDSTQPVEFENLGTTIEVLVNGTTSFAGTDFRLKQFHIHTPSEHRVGEEYFPLEAHFVHEGVTDPNALAVIAVLFQLSANTSDPLLTSLQPHLSAIVNPGTKTPIESGLDFSNLIAHVQSTPLFQYTGSLTTPPCAEGLTFLVTEQPLAIDVTTFNEIKKIVKFNARYTQNSLGEENLITVAGVAGT</sequence>
<organism evidence="11 12">
    <name type="scientific">Sporormia fimetaria CBS 119925</name>
    <dbReference type="NCBI Taxonomy" id="1340428"/>
    <lineage>
        <taxon>Eukaryota</taxon>
        <taxon>Fungi</taxon>
        <taxon>Dikarya</taxon>
        <taxon>Ascomycota</taxon>
        <taxon>Pezizomycotina</taxon>
        <taxon>Dothideomycetes</taxon>
        <taxon>Pleosporomycetidae</taxon>
        <taxon>Pleosporales</taxon>
        <taxon>Sporormiaceae</taxon>
        <taxon>Sporormia</taxon>
    </lineage>
</organism>
<evidence type="ECO:0000259" key="10">
    <source>
        <dbReference type="PROSITE" id="PS51144"/>
    </source>
</evidence>
<comment type="similarity">
    <text evidence="3 9">Belongs to the alpha-carbonic anhydrase family.</text>
</comment>
<evidence type="ECO:0000256" key="2">
    <source>
        <dbReference type="ARBA" id="ARBA00002904"/>
    </source>
</evidence>
<reference evidence="11" key="1">
    <citation type="journal article" date="2020" name="Stud. Mycol.">
        <title>101 Dothideomycetes genomes: a test case for predicting lifestyles and emergence of pathogens.</title>
        <authorList>
            <person name="Haridas S."/>
            <person name="Albert R."/>
            <person name="Binder M."/>
            <person name="Bloem J."/>
            <person name="Labutti K."/>
            <person name="Salamov A."/>
            <person name="Andreopoulos B."/>
            <person name="Baker S."/>
            <person name="Barry K."/>
            <person name="Bills G."/>
            <person name="Bluhm B."/>
            <person name="Cannon C."/>
            <person name="Castanera R."/>
            <person name="Culley D."/>
            <person name="Daum C."/>
            <person name="Ezra D."/>
            <person name="Gonzalez J."/>
            <person name="Henrissat B."/>
            <person name="Kuo A."/>
            <person name="Liang C."/>
            <person name="Lipzen A."/>
            <person name="Lutzoni F."/>
            <person name="Magnuson J."/>
            <person name="Mondo S."/>
            <person name="Nolan M."/>
            <person name="Ohm R."/>
            <person name="Pangilinan J."/>
            <person name="Park H.-J."/>
            <person name="Ramirez L."/>
            <person name="Alfaro M."/>
            <person name="Sun H."/>
            <person name="Tritt A."/>
            <person name="Yoshinaga Y."/>
            <person name="Zwiers L.-H."/>
            <person name="Turgeon B."/>
            <person name="Goodwin S."/>
            <person name="Spatafora J."/>
            <person name="Crous P."/>
            <person name="Grigoriev I."/>
        </authorList>
    </citation>
    <scope>NUCLEOTIDE SEQUENCE</scope>
    <source>
        <strain evidence="11">CBS 119925</strain>
    </source>
</reference>
<dbReference type="InterPro" id="IPR001148">
    <property type="entry name" value="CA_dom"/>
</dbReference>
<dbReference type="InterPro" id="IPR036398">
    <property type="entry name" value="CA_dom_sf"/>
</dbReference>
<dbReference type="CDD" id="cd03124">
    <property type="entry name" value="alpha_CA_prokaryotic_like"/>
    <property type="match status" value="1"/>
</dbReference>
<evidence type="ECO:0000256" key="5">
    <source>
        <dbReference type="ARBA" id="ARBA00022723"/>
    </source>
</evidence>
<dbReference type="PROSITE" id="PS51144">
    <property type="entry name" value="ALPHA_CA_2"/>
    <property type="match status" value="1"/>
</dbReference>
<dbReference type="SUPFAM" id="SSF51069">
    <property type="entry name" value="Carbonic anhydrase"/>
    <property type="match status" value="1"/>
</dbReference>
<evidence type="ECO:0000313" key="11">
    <source>
        <dbReference type="EMBL" id="KAF2741978.1"/>
    </source>
</evidence>
<dbReference type="GO" id="GO:0008270">
    <property type="term" value="F:zinc ion binding"/>
    <property type="evidence" value="ECO:0007669"/>
    <property type="project" value="UniProtKB-UniRule"/>
</dbReference>
<comment type="cofactor">
    <cofactor evidence="1 9">
        <name>Zn(2+)</name>
        <dbReference type="ChEBI" id="CHEBI:29105"/>
    </cofactor>
</comment>
<evidence type="ECO:0000256" key="3">
    <source>
        <dbReference type="ARBA" id="ARBA00010718"/>
    </source>
</evidence>
<feature type="chain" id="PRO_5025716120" description="Carbonic anhydrase" evidence="9">
    <location>
        <begin position="17"/>
        <end position="271"/>
    </location>
</feature>
<dbReference type="AlphaFoldDB" id="A0A6A6UUN3"/>
<keyword evidence="5 9" id="KW-0479">Metal-binding</keyword>
<dbReference type="EMBL" id="MU006618">
    <property type="protein sequence ID" value="KAF2741978.1"/>
    <property type="molecule type" value="Genomic_DNA"/>
</dbReference>
<dbReference type="InterPro" id="IPR023561">
    <property type="entry name" value="Carbonic_anhydrase_a-class"/>
</dbReference>
<dbReference type="SMART" id="SM01057">
    <property type="entry name" value="Carb_anhydrase"/>
    <property type="match status" value="1"/>
</dbReference>
<dbReference type="InterPro" id="IPR041891">
    <property type="entry name" value="Alpha_CA_prokaryot-like"/>
</dbReference>
<accession>A0A6A6UUN3</accession>
<evidence type="ECO:0000256" key="8">
    <source>
        <dbReference type="ARBA" id="ARBA00048348"/>
    </source>
</evidence>
<dbReference type="Proteomes" id="UP000799440">
    <property type="component" value="Unassembled WGS sequence"/>
</dbReference>
<feature type="domain" description="Alpha-carbonic anhydrase" evidence="10">
    <location>
        <begin position="36"/>
        <end position="271"/>
    </location>
</feature>
<dbReference type="PROSITE" id="PS00162">
    <property type="entry name" value="ALPHA_CA_1"/>
    <property type="match status" value="1"/>
</dbReference>
<gene>
    <name evidence="11" type="ORF">M011DRAFT_371072</name>
</gene>
<feature type="non-terminal residue" evidence="11">
    <location>
        <position position="271"/>
    </location>
</feature>
<dbReference type="Pfam" id="PF00194">
    <property type="entry name" value="Carb_anhydrase"/>
    <property type="match status" value="1"/>
</dbReference>
<dbReference type="InterPro" id="IPR018338">
    <property type="entry name" value="Carbonic_anhydrase_a-class_CS"/>
</dbReference>
<evidence type="ECO:0000256" key="9">
    <source>
        <dbReference type="RuleBase" id="RU367011"/>
    </source>
</evidence>
<keyword evidence="6 9" id="KW-0862">Zinc</keyword>
<evidence type="ECO:0000256" key="1">
    <source>
        <dbReference type="ARBA" id="ARBA00001947"/>
    </source>
</evidence>
<dbReference type="EC" id="4.2.1.1" evidence="4 9"/>
<dbReference type="OrthoDB" id="429145at2759"/>
<keyword evidence="12" id="KW-1185">Reference proteome</keyword>
<dbReference type="GO" id="GO:0004089">
    <property type="term" value="F:carbonate dehydratase activity"/>
    <property type="evidence" value="ECO:0007669"/>
    <property type="project" value="UniProtKB-UniRule"/>
</dbReference>
<comment type="function">
    <text evidence="2 9">Reversible hydration of carbon dioxide.</text>
</comment>
<dbReference type="Gene3D" id="3.10.200.10">
    <property type="entry name" value="Alpha carbonic anhydrase"/>
    <property type="match status" value="1"/>
</dbReference>
<dbReference type="PANTHER" id="PTHR18952:SF265">
    <property type="entry name" value="CARBONIC ANHYDRASE"/>
    <property type="match status" value="1"/>
</dbReference>
<feature type="signal peptide" evidence="9">
    <location>
        <begin position="1"/>
        <end position="16"/>
    </location>
</feature>
<keyword evidence="9" id="KW-0732">Signal</keyword>
<comment type="catalytic activity">
    <reaction evidence="8 9">
        <text>hydrogencarbonate + H(+) = CO2 + H2O</text>
        <dbReference type="Rhea" id="RHEA:10748"/>
        <dbReference type="ChEBI" id="CHEBI:15377"/>
        <dbReference type="ChEBI" id="CHEBI:15378"/>
        <dbReference type="ChEBI" id="CHEBI:16526"/>
        <dbReference type="ChEBI" id="CHEBI:17544"/>
        <dbReference type="EC" id="4.2.1.1"/>
    </reaction>
</comment>
<evidence type="ECO:0000256" key="7">
    <source>
        <dbReference type="ARBA" id="ARBA00023239"/>
    </source>
</evidence>
<evidence type="ECO:0000256" key="6">
    <source>
        <dbReference type="ARBA" id="ARBA00022833"/>
    </source>
</evidence>
<name>A0A6A6UUN3_9PLEO</name>
<evidence type="ECO:0000256" key="4">
    <source>
        <dbReference type="ARBA" id="ARBA00012925"/>
    </source>
</evidence>
<evidence type="ECO:0000313" key="12">
    <source>
        <dbReference type="Proteomes" id="UP000799440"/>
    </source>
</evidence>
<proteinExistence type="inferred from homology"/>
<keyword evidence="7 9" id="KW-0456">Lyase</keyword>